<dbReference type="InParanoid" id="E2BAE8"/>
<dbReference type="Proteomes" id="UP000008237">
    <property type="component" value="Unassembled WGS sequence"/>
</dbReference>
<reference evidence="1 2" key="1">
    <citation type="journal article" date="2010" name="Science">
        <title>Genomic comparison of the ants Camponotus floridanus and Harpegnathos saltator.</title>
        <authorList>
            <person name="Bonasio R."/>
            <person name="Zhang G."/>
            <person name="Ye C."/>
            <person name="Mutti N.S."/>
            <person name="Fang X."/>
            <person name="Qin N."/>
            <person name="Donahue G."/>
            <person name="Yang P."/>
            <person name="Li Q."/>
            <person name="Li C."/>
            <person name="Zhang P."/>
            <person name="Huang Z."/>
            <person name="Berger S.L."/>
            <person name="Reinberg D."/>
            <person name="Wang J."/>
            <person name="Liebig J."/>
        </authorList>
    </citation>
    <scope>NUCLEOTIDE SEQUENCE [LARGE SCALE GENOMIC DNA]</scope>
    <source>
        <strain evidence="1 2">R22 G/1</strain>
    </source>
</reference>
<sequence>LIGPYFFEENVNGNNFLAFLRNEFPVSLEDVDLVTRTRM</sequence>
<gene>
    <name evidence="1" type="ORF">EAI_06964</name>
</gene>
<protein>
    <submittedName>
        <fullName evidence="1">Uncharacterized protein</fullName>
    </submittedName>
</protein>
<organism evidence="2">
    <name type="scientific">Harpegnathos saltator</name>
    <name type="common">Jerdon's jumping ant</name>
    <dbReference type="NCBI Taxonomy" id="610380"/>
    <lineage>
        <taxon>Eukaryota</taxon>
        <taxon>Metazoa</taxon>
        <taxon>Ecdysozoa</taxon>
        <taxon>Arthropoda</taxon>
        <taxon>Hexapoda</taxon>
        <taxon>Insecta</taxon>
        <taxon>Pterygota</taxon>
        <taxon>Neoptera</taxon>
        <taxon>Endopterygota</taxon>
        <taxon>Hymenoptera</taxon>
        <taxon>Apocrita</taxon>
        <taxon>Aculeata</taxon>
        <taxon>Formicoidea</taxon>
        <taxon>Formicidae</taxon>
        <taxon>Ponerinae</taxon>
        <taxon>Ponerini</taxon>
        <taxon>Harpegnathos</taxon>
    </lineage>
</organism>
<feature type="non-terminal residue" evidence="1">
    <location>
        <position position="39"/>
    </location>
</feature>
<name>E2BAE8_HARSA</name>
<proteinExistence type="predicted"/>
<evidence type="ECO:0000313" key="2">
    <source>
        <dbReference type="Proteomes" id="UP000008237"/>
    </source>
</evidence>
<dbReference type="AlphaFoldDB" id="E2BAE8"/>
<dbReference type="EMBL" id="GL446715">
    <property type="protein sequence ID" value="EFN87332.1"/>
    <property type="molecule type" value="Genomic_DNA"/>
</dbReference>
<accession>E2BAE8</accession>
<feature type="non-terminal residue" evidence="1">
    <location>
        <position position="1"/>
    </location>
</feature>
<keyword evidence="2" id="KW-1185">Reference proteome</keyword>
<evidence type="ECO:0000313" key="1">
    <source>
        <dbReference type="EMBL" id="EFN87332.1"/>
    </source>
</evidence>